<dbReference type="FunFam" id="1.10.238.10:FF:000035">
    <property type="entry name" value="Calcium and integrin-binding family member 2"/>
    <property type="match status" value="1"/>
</dbReference>
<feature type="domain" description="EF-hand" evidence="5">
    <location>
        <begin position="127"/>
        <end position="162"/>
    </location>
</feature>
<dbReference type="SMART" id="SM00054">
    <property type="entry name" value="EFh"/>
    <property type="match status" value="3"/>
</dbReference>
<dbReference type="PROSITE" id="PS00018">
    <property type="entry name" value="EF_HAND_1"/>
    <property type="match status" value="2"/>
</dbReference>
<dbReference type="Proteomes" id="UP000728032">
    <property type="component" value="Unassembled WGS sequence"/>
</dbReference>
<feature type="domain" description="EF-hand" evidence="5">
    <location>
        <begin position="86"/>
        <end position="121"/>
    </location>
</feature>
<dbReference type="InterPro" id="IPR002048">
    <property type="entry name" value="EF_hand_dom"/>
</dbReference>
<dbReference type="AlphaFoldDB" id="A0A7R9QI84"/>
<protein>
    <recommendedName>
        <fullName evidence="5">EF-hand domain-containing protein</fullName>
    </recommendedName>
</protein>
<keyword evidence="3" id="KW-0106">Calcium</keyword>
<dbReference type="Gene3D" id="1.10.238.10">
    <property type="entry name" value="EF-hand"/>
    <property type="match status" value="2"/>
</dbReference>
<evidence type="ECO:0000313" key="7">
    <source>
        <dbReference type="Proteomes" id="UP000728032"/>
    </source>
</evidence>
<evidence type="ECO:0000256" key="4">
    <source>
        <dbReference type="ARBA" id="ARBA00022842"/>
    </source>
</evidence>
<evidence type="ECO:0000256" key="3">
    <source>
        <dbReference type="ARBA" id="ARBA00022837"/>
    </source>
</evidence>
<dbReference type="InterPro" id="IPR051433">
    <property type="entry name" value="CIBP"/>
</dbReference>
<dbReference type="Pfam" id="PF13499">
    <property type="entry name" value="EF-hand_7"/>
    <property type="match status" value="1"/>
</dbReference>
<evidence type="ECO:0000313" key="6">
    <source>
        <dbReference type="EMBL" id="CAD7646716.1"/>
    </source>
</evidence>
<evidence type="ECO:0000259" key="5">
    <source>
        <dbReference type="PROSITE" id="PS50222"/>
    </source>
</evidence>
<accession>A0A7R9QI84</accession>
<sequence>MVFGKCVYFRAFQRFREMEPKKVPQVMTCDESHTISIPMDKIEKMAELKENPFKQRICKVFSHDGSGDMTFDDFLDMLSVFSEQAPRDVKAFYAFKIYDYDDDGIISVQDLQQTVIALTRNELTHEEINIICEKVLEEADNDDDRRISYMEFEHVITRAPEFLSTFHVRI</sequence>
<name>A0A7R9QI84_9ACAR</name>
<proteinExistence type="predicted"/>
<keyword evidence="7" id="KW-1185">Reference proteome</keyword>
<dbReference type="EMBL" id="CAJPVJ010002486">
    <property type="protein sequence ID" value="CAG2166351.1"/>
    <property type="molecule type" value="Genomic_DNA"/>
</dbReference>
<gene>
    <name evidence="6" type="ORF">ONB1V03_LOCUS5875</name>
</gene>
<reference evidence="6" key="1">
    <citation type="submission" date="2020-11" db="EMBL/GenBank/DDBJ databases">
        <authorList>
            <person name="Tran Van P."/>
        </authorList>
    </citation>
    <scope>NUCLEOTIDE SEQUENCE</scope>
</reference>
<dbReference type="SUPFAM" id="SSF47473">
    <property type="entry name" value="EF-hand"/>
    <property type="match status" value="1"/>
</dbReference>
<keyword evidence="1" id="KW-0479">Metal-binding</keyword>
<evidence type="ECO:0000256" key="2">
    <source>
        <dbReference type="ARBA" id="ARBA00022737"/>
    </source>
</evidence>
<dbReference type="GO" id="GO:0000287">
    <property type="term" value="F:magnesium ion binding"/>
    <property type="evidence" value="ECO:0007669"/>
    <property type="project" value="TreeGrafter"/>
</dbReference>
<dbReference type="OrthoDB" id="114727at2759"/>
<evidence type="ECO:0000256" key="1">
    <source>
        <dbReference type="ARBA" id="ARBA00022723"/>
    </source>
</evidence>
<dbReference type="GO" id="GO:0005509">
    <property type="term" value="F:calcium ion binding"/>
    <property type="evidence" value="ECO:0007669"/>
    <property type="project" value="InterPro"/>
</dbReference>
<keyword evidence="2" id="KW-0677">Repeat</keyword>
<dbReference type="GO" id="GO:0055074">
    <property type="term" value="P:calcium ion homeostasis"/>
    <property type="evidence" value="ECO:0007669"/>
    <property type="project" value="TreeGrafter"/>
</dbReference>
<dbReference type="PROSITE" id="PS50222">
    <property type="entry name" value="EF_HAND_2"/>
    <property type="match status" value="2"/>
</dbReference>
<keyword evidence="4" id="KW-0460">Magnesium</keyword>
<dbReference type="EMBL" id="OC917311">
    <property type="protein sequence ID" value="CAD7646716.1"/>
    <property type="molecule type" value="Genomic_DNA"/>
</dbReference>
<organism evidence="6">
    <name type="scientific">Oppiella nova</name>
    <dbReference type="NCBI Taxonomy" id="334625"/>
    <lineage>
        <taxon>Eukaryota</taxon>
        <taxon>Metazoa</taxon>
        <taxon>Ecdysozoa</taxon>
        <taxon>Arthropoda</taxon>
        <taxon>Chelicerata</taxon>
        <taxon>Arachnida</taxon>
        <taxon>Acari</taxon>
        <taxon>Acariformes</taxon>
        <taxon>Sarcoptiformes</taxon>
        <taxon>Oribatida</taxon>
        <taxon>Brachypylina</taxon>
        <taxon>Oppioidea</taxon>
        <taxon>Oppiidae</taxon>
        <taxon>Oppiella</taxon>
    </lineage>
</organism>
<dbReference type="InterPro" id="IPR011992">
    <property type="entry name" value="EF-hand-dom_pair"/>
</dbReference>
<dbReference type="PANTHER" id="PTHR45791:SF6">
    <property type="entry name" value="CALCIUM AND INTEGRIN BINDING FAMILY MEMBER 2"/>
    <property type="match status" value="1"/>
</dbReference>
<dbReference type="PANTHER" id="PTHR45791">
    <property type="entry name" value="CALCIUM AND INTEGRIN BINDING FAMILY MEMBER 2"/>
    <property type="match status" value="1"/>
</dbReference>
<dbReference type="InterPro" id="IPR018247">
    <property type="entry name" value="EF_Hand_1_Ca_BS"/>
</dbReference>